<accession>A0A514TWT9</accession>
<gene>
    <name evidence="2" type="primary">52</name>
    <name evidence="2" type="ORF">SEA_PURKY_52</name>
</gene>
<sequence length="356" mass="39169">MAENAVANQDSPKAPETISQVLQVLVPQLARAVPKGMDPDRIARIVQTEIRKSRNAKAAGIAKQSLDDCTQESFAGALLTSAALGLEPGVNGECYLVPYRDNRRGVVECQLIIGYQGIVKLFWQHPRASRIDAQWVGANDEFHYTMGLSPTLKHVKAKGDRGNPVYFYAIVEVTGAEPLWDVFTADEIRELRRGKVGSSGDIKDPQRWMERKTALKQVLKLAPKTTRLDAAIRADDRPGTDLSQSQALALPSTVKPTADYIDGEIAEPHEVDTPPKSSRTQRTQRAQRATAPAPDVQMANPDQLKRLGEIQRAEKYNDADWFKFLADTAGVQATRAADLTFDEANRVLGIFKGPDA</sequence>
<dbReference type="Proteomes" id="UP000320930">
    <property type="component" value="Segment"/>
</dbReference>
<evidence type="ECO:0000313" key="3">
    <source>
        <dbReference type="Proteomes" id="UP000320930"/>
    </source>
</evidence>
<dbReference type="NCBIfam" id="TIGR00616">
    <property type="entry name" value="rect"/>
    <property type="match status" value="1"/>
</dbReference>
<dbReference type="InterPro" id="IPR018330">
    <property type="entry name" value="RecT_fam"/>
</dbReference>
<evidence type="ECO:0000313" key="2">
    <source>
        <dbReference type="EMBL" id="QDK01156.1"/>
    </source>
</evidence>
<organism evidence="2 3">
    <name type="scientific">Mycobacterium phage Purky</name>
    <dbReference type="NCBI Taxonomy" id="2593351"/>
    <lineage>
        <taxon>Viruses</taxon>
        <taxon>Duplodnaviria</taxon>
        <taxon>Heunggongvirae</taxon>
        <taxon>Uroviricota</taxon>
        <taxon>Caudoviricetes</taxon>
        <taxon>Pclasvirinae</taxon>
        <taxon>Purkyvirus</taxon>
        <taxon>Purkyvirus purky</taxon>
    </lineage>
</organism>
<dbReference type="GeneID" id="60336897"/>
<protein>
    <submittedName>
        <fullName evidence="2">RecT-like DNA pairing protein</fullName>
    </submittedName>
</protein>
<feature type="region of interest" description="Disordered" evidence="1">
    <location>
        <begin position="267"/>
        <end position="300"/>
    </location>
</feature>
<dbReference type="KEGG" id="vg:60336897"/>
<name>A0A514TWT9_9CAUD</name>
<dbReference type="GO" id="GO:0006259">
    <property type="term" value="P:DNA metabolic process"/>
    <property type="evidence" value="ECO:0007669"/>
    <property type="project" value="InterPro"/>
</dbReference>
<keyword evidence="3" id="KW-1185">Reference proteome</keyword>
<reference evidence="2 3" key="1">
    <citation type="submission" date="2019-06" db="EMBL/GenBank/DDBJ databases">
        <authorList>
            <person name="English H.B."/>
            <person name="Hanline L.C."/>
            <person name="Salsman M.A."/>
            <person name="Wilgus G.V."/>
            <person name="Purks T."/>
            <person name="Korey C.A."/>
            <person name="Delesalle V.A."/>
            <person name="Garlena R.A."/>
            <person name="Russell D.A."/>
            <person name="Pope W.H."/>
            <person name="Jacobs-Sera D."/>
            <person name="Hatfull G.F."/>
        </authorList>
    </citation>
    <scope>NUCLEOTIDE SEQUENCE [LARGE SCALE GENOMIC DNA]</scope>
</reference>
<dbReference type="InterPro" id="IPR004590">
    <property type="entry name" value="ssDNA_annealing_RecT"/>
</dbReference>
<proteinExistence type="predicted"/>
<evidence type="ECO:0000256" key="1">
    <source>
        <dbReference type="SAM" id="MobiDB-lite"/>
    </source>
</evidence>
<dbReference type="Pfam" id="PF03837">
    <property type="entry name" value="RecT"/>
    <property type="match status" value="1"/>
</dbReference>
<dbReference type="EMBL" id="MN096355">
    <property type="protein sequence ID" value="QDK01156.1"/>
    <property type="molecule type" value="Genomic_DNA"/>
</dbReference>
<dbReference type="GO" id="GO:0003677">
    <property type="term" value="F:DNA binding"/>
    <property type="evidence" value="ECO:0007669"/>
    <property type="project" value="InterPro"/>
</dbReference>
<dbReference type="RefSeq" id="YP_009965175.1">
    <property type="nucleotide sequence ID" value="NC_051739.1"/>
</dbReference>
<feature type="compositionally biased region" description="Low complexity" evidence="1">
    <location>
        <begin position="280"/>
        <end position="291"/>
    </location>
</feature>